<dbReference type="Proteomes" id="UP001221366">
    <property type="component" value="Unassembled WGS sequence"/>
</dbReference>
<comment type="caution">
    <text evidence="2">The sequence shown here is derived from an EMBL/GenBank/DDBJ whole genome shotgun (WGS) entry which is preliminary data.</text>
</comment>
<protein>
    <submittedName>
        <fullName evidence="2">NAD(P)H-dependent oxidoreductase</fullName>
    </submittedName>
</protein>
<dbReference type="SUPFAM" id="SSF52218">
    <property type="entry name" value="Flavoproteins"/>
    <property type="match status" value="1"/>
</dbReference>
<evidence type="ECO:0000313" key="3">
    <source>
        <dbReference type="Proteomes" id="UP001221366"/>
    </source>
</evidence>
<evidence type="ECO:0000259" key="1">
    <source>
        <dbReference type="Pfam" id="PF03358"/>
    </source>
</evidence>
<dbReference type="Pfam" id="PF03358">
    <property type="entry name" value="FMN_red"/>
    <property type="match status" value="1"/>
</dbReference>
<feature type="domain" description="NADPH-dependent FMN reductase-like" evidence="1">
    <location>
        <begin position="1"/>
        <end position="143"/>
    </location>
</feature>
<sequence>MRVLVFNGTISTRLNTANHIVDYFKTTLEGMGVEVVVYNLVDHNIPFFSEDAEETPPPVLEMVDLFRSCDRHIWLSPLYHGGMVGAMKNCLDWLIISAREKGPYLDRIKVALVCWAYGGNASTGIDNMRVVANTLRAWTLPYSVPVVMQALYEEGSKNISFEYKDKFERAMSLLLEV</sequence>
<dbReference type="PANTHER" id="PTHR43590:SF1">
    <property type="entry name" value="ARSENIC RESISTANCE PROTEIN ARSH (AFU_ORTHOLOGUE AFUA_5G15030)"/>
    <property type="match status" value="1"/>
</dbReference>
<evidence type="ECO:0000313" key="2">
    <source>
        <dbReference type="EMBL" id="MDF0717908.1"/>
    </source>
</evidence>
<reference evidence="2 3" key="1">
    <citation type="submission" date="2023-03" db="EMBL/GenBank/DDBJ databases">
        <title>Muricauda XX sp. nov. and Muricauda XXX sp. nov., two novel species isolated from Okinawa Trough.</title>
        <authorList>
            <person name="Cao W."/>
            <person name="Deng X."/>
        </authorList>
    </citation>
    <scope>NUCLEOTIDE SEQUENCE [LARGE SCALE GENOMIC DNA]</scope>
    <source>
        <strain evidence="2 3">334s03</strain>
    </source>
</reference>
<keyword evidence="3" id="KW-1185">Reference proteome</keyword>
<dbReference type="RefSeq" id="WP_275617035.1">
    <property type="nucleotide sequence ID" value="NZ_JARFVB010000016.1"/>
</dbReference>
<proteinExistence type="predicted"/>
<dbReference type="InterPro" id="IPR005025">
    <property type="entry name" value="FMN_Rdtase-like_dom"/>
</dbReference>
<dbReference type="InterPro" id="IPR014063">
    <property type="entry name" value="Arsenate-R_ArsH"/>
</dbReference>
<dbReference type="InterPro" id="IPR029039">
    <property type="entry name" value="Flavoprotein-like_sf"/>
</dbReference>
<gene>
    <name evidence="2" type="ORF">PY092_17220</name>
</gene>
<dbReference type="EMBL" id="JARFVB010000016">
    <property type="protein sequence ID" value="MDF0717908.1"/>
    <property type="molecule type" value="Genomic_DNA"/>
</dbReference>
<dbReference type="Gene3D" id="3.40.50.360">
    <property type="match status" value="1"/>
</dbReference>
<name>A0ABT5Y384_9FLAO</name>
<dbReference type="PANTHER" id="PTHR43590">
    <property type="entry name" value="ARSENIC RESISTANCE PROTEIN ARSH (AFU_ORTHOLOGUE AFUA_5G15030)"/>
    <property type="match status" value="1"/>
</dbReference>
<organism evidence="2 3">
    <name type="scientific">Flagellimonas yonaguniensis</name>
    <dbReference type="NCBI Taxonomy" id="3031325"/>
    <lineage>
        <taxon>Bacteria</taxon>
        <taxon>Pseudomonadati</taxon>
        <taxon>Bacteroidota</taxon>
        <taxon>Flavobacteriia</taxon>
        <taxon>Flavobacteriales</taxon>
        <taxon>Flavobacteriaceae</taxon>
        <taxon>Flagellimonas</taxon>
    </lineage>
</organism>
<accession>A0ABT5Y384</accession>